<keyword evidence="3 5" id="KW-0378">Hydrolase</keyword>
<reference evidence="6 7" key="1">
    <citation type="journal article" date="2013" name="Genome Announc.">
        <title>Draft Genome Sequence of Methylophaga lonarensis MPLT, a Haloalkaliphilic (Non-Methane-Utilizing) Methylotroph.</title>
        <authorList>
            <person name="Shetty S.A."/>
            <person name="Marathe N.P."/>
            <person name="Munot H."/>
            <person name="Antony C.P."/>
            <person name="Dhotre D.P."/>
            <person name="Murrell J.C."/>
            <person name="Shouche Y.S."/>
        </authorList>
    </citation>
    <scope>NUCLEOTIDE SEQUENCE [LARGE SCALE GENOMIC DNA]</scope>
    <source>
        <strain evidence="6 7">MPL</strain>
    </source>
</reference>
<feature type="binding site" evidence="5">
    <location>
        <position position="146"/>
    </location>
    <ligand>
        <name>Fe cation</name>
        <dbReference type="ChEBI" id="CHEBI:24875"/>
    </ligand>
</feature>
<evidence type="ECO:0000256" key="2">
    <source>
        <dbReference type="ARBA" id="ARBA00022723"/>
    </source>
</evidence>
<protein>
    <recommendedName>
        <fullName evidence="5">Peptide deformylase</fullName>
        <shortName evidence="5">PDF</shortName>
        <ecNumber evidence="5">3.5.1.88</ecNumber>
    </recommendedName>
    <alternativeName>
        <fullName evidence="5">Polypeptide deformylase</fullName>
    </alternativeName>
</protein>
<gene>
    <name evidence="5" type="primary">def</name>
    <name evidence="6" type="ORF">MPL1_05704</name>
</gene>
<dbReference type="FunFam" id="3.90.45.10:FF:000003">
    <property type="entry name" value="Peptide deformylase"/>
    <property type="match status" value="1"/>
</dbReference>
<feature type="binding site" evidence="5">
    <location>
        <position position="100"/>
    </location>
    <ligand>
        <name>Fe cation</name>
        <dbReference type="ChEBI" id="CHEBI:24875"/>
    </ligand>
</feature>
<dbReference type="EC" id="3.5.1.88" evidence="5"/>
<evidence type="ECO:0000313" key="6">
    <source>
        <dbReference type="EMBL" id="EMR13358.1"/>
    </source>
</evidence>
<dbReference type="HAMAP" id="MF_00163">
    <property type="entry name" value="Pep_deformylase"/>
    <property type="match status" value="1"/>
</dbReference>
<dbReference type="GO" id="GO:0042586">
    <property type="term" value="F:peptide deformylase activity"/>
    <property type="evidence" value="ECO:0007669"/>
    <property type="project" value="UniProtKB-UniRule"/>
</dbReference>
<dbReference type="eggNOG" id="COG0242">
    <property type="taxonomic scope" value="Bacteria"/>
</dbReference>
<dbReference type="EMBL" id="APHR01000027">
    <property type="protein sequence ID" value="EMR13358.1"/>
    <property type="molecule type" value="Genomic_DNA"/>
</dbReference>
<dbReference type="InterPro" id="IPR036821">
    <property type="entry name" value="Peptide_deformylase_sf"/>
</dbReference>
<dbReference type="SUPFAM" id="SSF56420">
    <property type="entry name" value="Peptide deformylase"/>
    <property type="match status" value="1"/>
</dbReference>
<keyword evidence="7" id="KW-1185">Reference proteome</keyword>
<comment type="catalytic activity">
    <reaction evidence="5">
        <text>N-terminal N-formyl-L-methionyl-[peptide] + H2O = N-terminal L-methionyl-[peptide] + formate</text>
        <dbReference type="Rhea" id="RHEA:24420"/>
        <dbReference type="Rhea" id="RHEA-COMP:10639"/>
        <dbReference type="Rhea" id="RHEA-COMP:10640"/>
        <dbReference type="ChEBI" id="CHEBI:15377"/>
        <dbReference type="ChEBI" id="CHEBI:15740"/>
        <dbReference type="ChEBI" id="CHEBI:49298"/>
        <dbReference type="ChEBI" id="CHEBI:64731"/>
        <dbReference type="EC" id="3.5.1.88"/>
    </reaction>
</comment>
<dbReference type="STRING" id="1286106.MPL1_05704"/>
<dbReference type="Proteomes" id="UP000012019">
    <property type="component" value="Unassembled WGS sequence"/>
</dbReference>
<dbReference type="GO" id="GO:0006412">
    <property type="term" value="P:translation"/>
    <property type="evidence" value="ECO:0007669"/>
    <property type="project" value="UniProtKB-UniRule"/>
</dbReference>
<dbReference type="PRINTS" id="PR01576">
    <property type="entry name" value="PDEFORMYLASE"/>
</dbReference>
<dbReference type="Pfam" id="PF01327">
    <property type="entry name" value="Pep_deformylase"/>
    <property type="match status" value="1"/>
</dbReference>
<organism evidence="6 7">
    <name type="scientific">Methylophaga lonarensis MPL</name>
    <dbReference type="NCBI Taxonomy" id="1286106"/>
    <lineage>
        <taxon>Bacteria</taxon>
        <taxon>Pseudomonadati</taxon>
        <taxon>Pseudomonadota</taxon>
        <taxon>Gammaproteobacteria</taxon>
        <taxon>Thiotrichales</taxon>
        <taxon>Piscirickettsiaceae</taxon>
        <taxon>Methylophaga</taxon>
    </lineage>
</organism>
<dbReference type="PANTHER" id="PTHR10458:SF22">
    <property type="entry name" value="PEPTIDE DEFORMYLASE"/>
    <property type="match status" value="1"/>
</dbReference>
<evidence type="ECO:0000256" key="4">
    <source>
        <dbReference type="ARBA" id="ARBA00022917"/>
    </source>
</evidence>
<comment type="cofactor">
    <cofactor evidence="5">
        <name>Fe(2+)</name>
        <dbReference type="ChEBI" id="CHEBI:29033"/>
    </cofactor>
    <text evidence="5">Binds 1 Fe(2+) ion.</text>
</comment>
<dbReference type="CDD" id="cd00487">
    <property type="entry name" value="Pep_deformylase"/>
    <property type="match status" value="1"/>
</dbReference>
<keyword evidence="5" id="KW-0408">Iron</keyword>
<feature type="active site" evidence="5">
    <location>
        <position position="143"/>
    </location>
</feature>
<dbReference type="RefSeq" id="WP_009726146.1">
    <property type="nucleotide sequence ID" value="NZ_APHR01000027.1"/>
</dbReference>
<dbReference type="InterPro" id="IPR023635">
    <property type="entry name" value="Peptide_deformylase"/>
</dbReference>
<evidence type="ECO:0000313" key="7">
    <source>
        <dbReference type="Proteomes" id="UP000012019"/>
    </source>
</evidence>
<feature type="binding site" evidence="5">
    <location>
        <position position="142"/>
    </location>
    <ligand>
        <name>Fe cation</name>
        <dbReference type="ChEBI" id="CHEBI:24875"/>
    </ligand>
</feature>
<evidence type="ECO:0000256" key="1">
    <source>
        <dbReference type="ARBA" id="ARBA00010759"/>
    </source>
</evidence>
<comment type="caution">
    <text evidence="6">The sequence shown here is derived from an EMBL/GenBank/DDBJ whole genome shotgun (WGS) entry which is preliminary data.</text>
</comment>
<keyword evidence="4 5" id="KW-0648">Protein biosynthesis</keyword>
<sequence length="190" mass="21581">MSELELLQLGQPLLRRKAKPVSDIHSDRCRQIIELLTEQVIQRQGMGIAATQLGFDQQIFIMCSHPNDRYPDAPEMPITTVINPQILSSSEHQISDWEGCLSIPGLRAKVSRPQSIEVAYTLQDGTKVQTRYDGFLARLFQHEYDHLQGLLFIDRVSSTDDMMTEKVWQQQYASRSRNTAIEGTQHGAAL</sequence>
<evidence type="ECO:0000256" key="5">
    <source>
        <dbReference type="HAMAP-Rule" id="MF_00163"/>
    </source>
</evidence>
<comment type="similarity">
    <text evidence="1 5">Belongs to the polypeptide deformylase family.</text>
</comment>
<dbReference type="PANTHER" id="PTHR10458">
    <property type="entry name" value="PEPTIDE DEFORMYLASE"/>
    <property type="match status" value="1"/>
</dbReference>
<dbReference type="OrthoDB" id="9804313at2"/>
<accession>M7NX62</accession>
<evidence type="ECO:0000256" key="3">
    <source>
        <dbReference type="ARBA" id="ARBA00022801"/>
    </source>
</evidence>
<keyword evidence="2 5" id="KW-0479">Metal-binding</keyword>
<dbReference type="PIRSF" id="PIRSF004749">
    <property type="entry name" value="Pep_def"/>
    <property type="match status" value="1"/>
</dbReference>
<dbReference type="Gene3D" id="3.90.45.10">
    <property type="entry name" value="Peptide deformylase"/>
    <property type="match status" value="1"/>
</dbReference>
<dbReference type="PATRIC" id="fig|1286106.3.peg.1144"/>
<dbReference type="NCBIfam" id="NF001159">
    <property type="entry name" value="PRK00150.1-3"/>
    <property type="match status" value="1"/>
</dbReference>
<name>M7NX62_9GAMM</name>
<dbReference type="AlphaFoldDB" id="M7NX62"/>
<dbReference type="NCBIfam" id="TIGR00079">
    <property type="entry name" value="pept_deformyl"/>
    <property type="match status" value="1"/>
</dbReference>
<proteinExistence type="inferred from homology"/>
<comment type="function">
    <text evidence="5">Removes the formyl group from the N-terminal Met of newly synthesized proteins. Requires at least a dipeptide for an efficient rate of reaction. N-terminal L-methionine is a prerequisite for activity but the enzyme has broad specificity at other positions.</text>
</comment>
<dbReference type="GO" id="GO:0046872">
    <property type="term" value="F:metal ion binding"/>
    <property type="evidence" value="ECO:0007669"/>
    <property type="project" value="UniProtKB-KW"/>
</dbReference>